<dbReference type="InterPro" id="IPR029044">
    <property type="entry name" value="Nucleotide-diphossugar_trans"/>
</dbReference>
<dbReference type="Proteomes" id="UP000280819">
    <property type="component" value="Unassembled WGS sequence"/>
</dbReference>
<gene>
    <name evidence="3" type="ORF">EII34_13805</name>
</gene>
<dbReference type="PANTHER" id="PTHR19136">
    <property type="entry name" value="MOLYBDENUM COFACTOR GUANYLYLTRANSFERASE"/>
    <property type="match status" value="1"/>
</dbReference>
<name>A0A3P1T1V2_9ACTN</name>
<evidence type="ECO:0000313" key="4">
    <source>
        <dbReference type="Proteomes" id="UP000280819"/>
    </source>
</evidence>
<organism evidence="3 4">
    <name type="scientific">Arachnia propionica</name>
    <dbReference type="NCBI Taxonomy" id="1750"/>
    <lineage>
        <taxon>Bacteria</taxon>
        <taxon>Bacillati</taxon>
        <taxon>Actinomycetota</taxon>
        <taxon>Actinomycetes</taxon>
        <taxon>Propionibacteriales</taxon>
        <taxon>Propionibacteriaceae</taxon>
        <taxon>Arachnia</taxon>
    </lineage>
</organism>
<dbReference type="RefSeq" id="WP_124845754.1">
    <property type="nucleotide sequence ID" value="NZ_RQZG01000019.1"/>
</dbReference>
<comment type="caution">
    <text evidence="3">The sequence shown here is derived from an EMBL/GenBank/DDBJ whole genome shotgun (WGS) entry which is preliminary data.</text>
</comment>
<evidence type="ECO:0000313" key="3">
    <source>
        <dbReference type="EMBL" id="RRD03477.1"/>
    </source>
</evidence>
<protein>
    <submittedName>
        <fullName evidence="3">Molybdopterin-guanine dinucleotide biosynthesis protein</fullName>
    </submittedName>
</protein>
<dbReference type="Gene3D" id="3.90.550.10">
    <property type="entry name" value="Spore Coat Polysaccharide Biosynthesis Protein SpsA, Chain A"/>
    <property type="match status" value="1"/>
</dbReference>
<dbReference type="Pfam" id="PF12804">
    <property type="entry name" value="NTP_transf_3"/>
    <property type="match status" value="1"/>
</dbReference>
<reference evidence="3 4" key="1">
    <citation type="submission" date="2018-11" db="EMBL/GenBank/DDBJ databases">
        <title>Genomes From Bacteria Associated with the Canine Oral Cavity: a Test Case for Automated Genome-Based Taxonomic Assignment.</title>
        <authorList>
            <person name="Coil D.A."/>
            <person name="Jospin G."/>
            <person name="Darling A.E."/>
            <person name="Wallis C."/>
            <person name="Davis I.J."/>
            <person name="Harris S."/>
            <person name="Eisen J.A."/>
            <person name="Holcombe L.J."/>
            <person name="O'Flynn C."/>
        </authorList>
    </citation>
    <scope>NUCLEOTIDE SEQUENCE [LARGE SCALE GENOMIC DNA]</scope>
    <source>
        <strain evidence="3 4">OH887_COT-365</strain>
    </source>
</reference>
<dbReference type="AlphaFoldDB" id="A0A3P1T1V2"/>
<dbReference type="GO" id="GO:0016779">
    <property type="term" value="F:nucleotidyltransferase activity"/>
    <property type="evidence" value="ECO:0007669"/>
    <property type="project" value="TreeGrafter"/>
</dbReference>
<dbReference type="EMBL" id="RQZG01000019">
    <property type="protein sequence ID" value="RRD03477.1"/>
    <property type="molecule type" value="Genomic_DNA"/>
</dbReference>
<keyword evidence="1" id="KW-0808">Transferase</keyword>
<dbReference type="PANTHER" id="PTHR19136:SF81">
    <property type="entry name" value="MOLYBDENUM COFACTOR GUANYLYLTRANSFERASE"/>
    <property type="match status" value="1"/>
</dbReference>
<sequence>MAEQRLGIVLGGGRSSRMGTDKLELTVSGRTLLQRVVEAALWGCHRVLVVSPSREGFEDPRVRFVLEEPPYGGPAAGLAAAVTDVSWADGATEVMVLAGDLASPDVTVSCLLDGDLDADGVVLVDEEGWPQHLAARYRLAALRAAVVEARGECRGMSVKRLLTRLNLAMKNVPKLATVDLDTPDLARIHGVDGEFSP</sequence>
<dbReference type="SUPFAM" id="SSF53448">
    <property type="entry name" value="Nucleotide-diphospho-sugar transferases"/>
    <property type="match status" value="1"/>
</dbReference>
<feature type="domain" description="MobA-like NTP transferase" evidence="2">
    <location>
        <begin position="7"/>
        <end position="152"/>
    </location>
</feature>
<proteinExistence type="predicted"/>
<dbReference type="InterPro" id="IPR025877">
    <property type="entry name" value="MobA-like_NTP_Trfase"/>
</dbReference>
<accession>A0A3P1T1V2</accession>
<evidence type="ECO:0000256" key="1">
    <source>
        <dbReference type="ARBA" id="ARBA00022679"/>
    </source>
</evidence>
<evidence type="ECO:0000259" key="2">
    <source>
        <dbReference type="Pfam" id="PF12804"/>
    </source>
</evidence>
<dbReference type="OrthoDB" id="4408226at2"/>